<proteinExistence type="predicted"/>
<organism evidence="1 3">
    <name type="scientific">Curtobacterium luteum</name>
    <dbReference type="NCBI Taxonomy" id="33881"/>
    <lineage>
        <taxon>Bacteria</taxon>
        <taxon>Bacillati</taxon>
        <taxon>Actinomycetota</taxon>
        <taxon>Actinomycetes</taxon>
        <taxon>Micrococcales</taxon>
        <taxon>Microbacteriaceae</taxon>
        <taxon>Curtobacterium</taxon>
    </lineage>
</organism>
<dbReference type="RefSeq" id="WP_175328408.1">
    <property type="nucleotide sequence ID" value="NZ_BMOI01000003.1"/>
</dbReference>
<reference evidence="1" key="1">
    <citation type="journal article" date="2014" name="Int. J. Syst. Evol. Microbiol.">
        <title>Complete genome sequence of Corynebacterium casei LMG S-19264T (=DSM 44701T), isolated from a smear-ripened cheese.</title>
        <authorList>
            <consortium name="US DOE Joint Genome Institute (JGI-PGF)"/>
            <person name="Walter F."/>
            <person name="Albersmeier A."/>
            <person name="Kalinowski J."/>
            <person name="Ruckert C."/>
        </authorList>
    </citation>
    <scope>NUCLEOTIDE SEQUENCE</scope>
    <source>
        <strain evidence="1">JCM 1480</strain>
    </source>
</reference>
<reference evidence="2 4" key="3">
    <citation type="submission" date="2021-01" db="EMBL/GenBank/DDBJ databases">
        <title>Sequencing the genomes of 1000 actinobacteria strains.</title>
        <authorList>
            <person name="Klenk H.-P."/>
        </authorList>
    </citation>
    <scope>NUCLEOTIDE SEQUENCE [LARGE SCALE GENOMIC DNA]</scope>
    <source>
        <strain evidence="2 4">DSM 20542</strain>
    </source>
</reference>
<dbReference type="Proteomes" id="UP000746584">
    <property type="component" value="Unassembled WGS sequence"/>
</dbReference>
<dbReference type="AlphaFoldDB" id="A0A8H9G7A2"/>
<dbReference type="Proteomes" id="UP000648535">
    <property type="component" value="Unassembled WGS sequence"/>
</dbReference>
<evidence type="ECO:0000313" key="1">
    <source>
        <dbReference type="EMBL" id="GGK95340.1"/>
    </source>
</evidence>
<accession>A0A8H9G7A2</accession>
<name>A0A8H9G7A2_9MICO</name>
<evidence type="ECO:0000313" key="2">
    <source>
        <dbReference type="EMBL" id="MBM7803273.1"/>
    </source>
</evidence>
<evidence type="ECO:0000313" key="4">
    <source>
        <dbReference type="Proteomes" id="UP000746584"/>
    </source>
</evidence>
<evidence type="ECO:0000313" key="3">
    <source>
        <dbReference type="Proteomes" id="UP000648535"/>
    </source>
</evidence>
<dbReference type="EMBL" id="JAFBCG010000001">
    <property type="protein sequence ID" value="MBM7803273.1"/>
    <property type="molecule type" value="Genomic_DNA"/>
</dbReference>
<protein>
    <submittedName>
        <fullName evidence="1">Uncharacterized protein</fullName>
    </submittedName>
</protein>
<comment type="caution">
    <text evidence="1">The sequence shown here is derived from an EMBL/GenBank/DDBJ whole genome shotgun (WGS) entry which is preliminary data.</text>
</comment>
<sequence>MLAPRDIELRSKLGELEGALRSAGQSELEAKVSELWDRVYDDTDYVVLGDALSLAQQVLELSKNAREWRNLARCAGIVQTEVRYAFAN</sequence>
<dbReference type="EMBL" id="BMOI01000003">
    <property type="protein sequence ID" value="GGK95340.1"/>
    <property type="molecule type" value="Genomic_DNA"/>
</dbReference>
<keyword evidence="4" id="KW-1185">Reference proteome</keyword>
<gene>
    <name evidence="1" type="ORF">GCM10009769_11790</name>
    <name evidence="2" type="ORF">JOE58_002524</name>
</gene>
<reference evidence="1" key="2">
    <citation type="submission" date="2020-09" db="EMBL/GenBank/DDBJ databases">
        <authorList>
            <person name="Sun Q."/>
            <person name="Ohkuma M."/>
        </authorList>
    </citation>
    <scope>NUCLEOTIDE SEQUENCE</scope>
    <source>
        <strain evidence="1">JCM 1480</strain>
    </source>
</reference>